<reference evidence="2 3" key="1">
    <citation type="submission" date="2020-08" db="EMBL/GenBank/DDBJ databases">
        <title>Genomic Encyclopedia of Type Strains, Phase IV (KMG-IV): sequencing the most valuable type-strain genomes for metagenomic binning, comparative biology and taxonomic classification.</title>
        <authorList>
            <person name="Goeker M."/>
        </authorList>
    </citation>
    <scope>NUCLEOTIDE SEQUENCE [LARGE SCALE GENOMIC DNA]</scope>
    <source>
        <strain evidence="2 3">DSM 26189</strain>
    </source>
</reference>
<dbReference type="Gene3D" id="3.40.50.1820">
    <property type="entry name" value="alpha/beta hydrolase"/>
    <property type="match status" value="1"/>
</dbReference>
<dbReference type="Proteomes" id="UP000571950">
    <property type="component" value="Unassembled WGS sequence"/>
</dbReference>
<dbReference type="InterPro" id="IPR000073">
    <property type="entry name" value="AB_hydrolase_1"/>
</dbReference>
<dbReference type="EMBL" id="JACIDT010000023">
    <property type="protein sequence ID" value="MBB3928381.1"/>
    <property type="molecule type" value="Genomic_DNA"/>
</dbReference>
<dbReference type="RefSeq" id="WP_188073663.1">
    <property type="nucleotide sequence ID" value="NZ_BSPS01000017.1"/>
</dbReference>
<dbReference type="GO" id="GO:0016787">
    <property type="term" value="F:hydrolase activity"/>
    <property type="evidence" value="ECO:0007669"/>
    <property type="project" value="UniProtKB-KW"/>
</dbReference>
<dbReference type="PANTHER" id="PTHR46438">
    <property type="entry name" value="ALPHA/BETA-HYDROLASES SUPERFAMILY PROTEIN"/>
    <property type="match status" value="1"/>
</dbReference>
<dbReference type="AlphaFoldDB" id="A0A7W6BJU9"/>
<evidence type="ECO:0000313" key="3">
    <source>
        <dbReference type="Proteomes" id="UP000571950"/>
    </source>
</evidence>
<evidence type="ECO:0000313" key="2">
    <source>
        <dbReference type="EMBL" id="MBB3928381.1"/>
    </source>
</evidence>
<feature type="domain" description="AB hydrolase-1" evidence="1">
    <location>
        <begin position="41"/>
        <end position="274"/>
    </location>
</feature>
<dbReference type="SUPFAM" id="SSF53474">
    <property type="entry name" value="alpha/beta-Hydrolases"/>
    <property type="match status" value="1"/>
</dbReference>
<proteinExistence type="predicted"/>
<keyword evidence="2" id="KW-0378">Hydrolase</keyword>
<comment type="caution">
    <text evidence="2">The sequence shown here is derived from an EMBL/GenBank/DDBJ whole genome shotgun (WGS) entry which is preliminary data.</text>
</comment>
<sequence length="297" mass="33147">MNGDRPFGSVWSDLTGVSFTQGFLDAGGVRTRYLSSGDPDKPLLLLHGVGGHAEAYSRNLGPHGAHFWVVAIDMLGHGWTDKPEIDYQVGDYARHVLNVMKALGRERASFSGESLGGWVATHIAVHHPDVVDRLVLNTAGGWTAHPEVMQRLKQLSNEAASDPSPERIRTRLEFLMYDKTLVSDDLIETRRAIYAQPGFADTMRRIMCLQEMEIRRPNMITEAQYRSIAAPSLVVWTSHDPTATPEEGRQIAEMIPDCRYVVMNRCGHWPQYEDADRFNALHIAFLRGEALPADALG</sequence>
<accession>A0A7W6BJU9</accession>
<gene>
    <name evidence="2" type="ORF">GGR43_004125</name>
</gene>
<dbReference type="EC" id="3.7.1.14" evidence="2"/>
<organism evidence="2 3">
    <name type="scientific">Sphingobium jiangsuense</name>
    <dbReference type="NCBI Taxonomy" id="870476"/>
    <lineage>
        <taxon>Bacteria</taxon>
        <taxon>Pseudomonadati</taxon>
        <taxon>Pseudomonadota</taxon>
        <taxon>Alphaproteobacteria</taxon>
        <taxon>Sphingomonadales</taxon>
        <taxon>Sphingomonadaceae</taxon>
        <taxon>Sphingobium</taxon>
    </lineage>
</organism>
<dbReference type="PRINTS" id="PR00111">
    <property type="entry name" value="ABHYDROLASE"/>
</dbReference>
<dbReference type="InterPro" id="IPR029058">
    <property type="entry name" value="AB_hydrolase_fold"/>
</dbReference>
<name>A0A7W6BJU9_9SPHN</name>
<protein>
    <submittedName>
        <fullName evidence="2">2-hydroxy-6-oxonona-2,4-dienedioate hydrolase</fullName>
        <ecNumber evidence="2">3.7.1.14</ecNumber>
    </submittedName>
</protein>
<dbReference type="PANTHER" id="PTHR46438:SF11">
    <property type="entry name" value="LIPASE-RELATED"/>
    <property type="match status" value="1"/>
</dbReference>
<dbReference type="Pfam" id="PF00561">
    <property type="entry name" value="Abhydrolase_1"/>
    <property type="match status" value="1"/>
</dbReference>
<evidence type="ECO:0000259" key="1">
    <source>
        <dbReference type="Pfam" id="PF00561"/>
    </source>
</evidence>
<keyword evidence="3" id="KW-1185">Reference proteome</keyword>